<dbReference type="InterPro" id="IPR001342">
    <property type="entry name" value="HDH_cat"/>
</dbReference>
<gene>
    <name evidence="13" type="ORF">HMF7854_00805</name>
</gene>
<evidence type="ECO:0000256" key="9">
    <source>
        <dbReference type="ARBA" id="ARBA00023167"/>
    </source>
</evidence>
<evidence type="ECO:0000256" key="7">
    <source>
        <dbReference type="ARBA" id="ARBA00022697"/>
    </source>
</evidence>
<evidence type="ECO:0000256" key="3">
    <source>
        <dbReference type="ARBA" id="ARBA00006753"/>
    </source>
</evidence>
<dbReference type="OrthoDB" id="9808167at2"/>
<evidence type="ECO:0000259" key="12">
    <source>
        <dbReference type="Pfam" id="PF03447"/>
    </source>
</evidence>
<feature type="domain" description="Aspartate/homoserine dehydrogenase NAD-binding" evidence="12">
    <location>
        <begin position="101"/>
        <end position="206"/>
    </location>
</feature>
<dbReference type="GO" id="GO:0004412">
    <property type="term" value="F:homoserine dehydrogenase activity"/>
    <property type="evidence" value="ECO:0007669"/>
    <property type="project" value="UniProtKB-EC"/>
</dbReference>
<dbReference type="FunFam" id="3.30.360.10:FF:000005">
    <property type="entry name" value="Homoserine dehydrogenase"/>
    <property type="match status" value="1"/>
</dbReference>
<evidence type="ECO:0000256" key="5">
    <source>
        <dbReference type="ARBA" id="ARBA00013376"/>
    </source>
</evidence>
<dbReference type="GO" id="GO:0050661">
    <property type="term" value="F:NADP binding"/>
    <property type="evidence" value="ECO:0007669"/>
    <property type="project" value="InterPro"/>
</dbReference>
<dbReference type="PROSITE" id="PS01042">
    <property type="entry name" value="HOMOSER_DHGENASE"/>
    <property type="match status" value="1"/>
</dbReference>
<evidence type="ECO:0000256" key="4">
    <source>
        <dbReference type="ARBA" id="ARBA00013213"/>
    </source>
</evidence>
<comment type="pathway">
    <text evidence="2">Amino-acid biosynthesis; L-methionine biosynthesis via de novo pathway; L-homoserine from L-aspartate: step 3/3.</text>
</comment>
<dbReference type="EMBL" id="RWJF01000001">
    <property type="protein sequence ID" value="RST29532.1"/>
    <property type="molecule type" value="Genomic_DNA"/>
</dbReference>
<protein>
    <recommendedName>
        <fullName evidence="5">Homoserine dehydrogenase</fullName>
        <ecNumber evidence="4">1.1.1.3</ecNumber>
    </recommendedName>
</protein>
<dbReference type="InterPro" id="IPR005106">
    <property type="entry name" value="Asp/hSer_DH_NAD-bd"/>
</dbReference>
<dbReference type="InterPro" id="IPR019811">
    <property type="entry name" value="HDH_CS"/>
</dbReference>
<dbReference type="Gene3D" id="3.40.50.720">
    <property type="entry name" value="NAD(P)-binding Rossmann-like Domain"/>
    <property type="match status" value="1"/>
</dbReference>
<dbReference type="SUPFAM" id="SSF55347">
    <property type="entry name" value="Glyceraldehyde-3-phosphate dehydrogenase-like, C-terminal domain"/>
    <property type="match status" value="1"/>
</dbReference>
<keyword evidence="7" id="KW-0791">Threonine biosynthesis</keyword>
<dbReference type="GO" id="GO:0009086">
    <property type="term" value="P:methionine biosynthetic process"/>
    <property type="evidence" value="ECO:0007669"/>
    <property type="project" value="UniProtKB-KW"/>
</dbReference>
<reference evidence="13 14" key="1">
    <citation type="submission" date="2018-12" db="EMBL/GenBank/DDBJ databases">
        <title>Sphingomonas sp. HMF7854 Genome sequencing and assembly.</title>
        <authorList>
            <person name="Cha I."/>
            <person name="Kang H."/>
            <person name="Kim H."/>
            <person name="Kang J."/>
            <person name="Joh K."/>
        </authorList>
    </citation>
    <scope>NUCLEOTIDE SEQUENCE [LARGE SCALE GENOMIC DNA]</scope>
    <source>
        <strain evidence="13 14">HMF7854</strain>
    </source>
</reference>
<evidence type="ECO:0000259" key="11">
    <source>
        <dbReference type="Pfam" id="PF00742"/>
    </source>
</evidence>
<comment type="pathway">
    <text evidence="1">Amino-acid biosynthesis; L-threonine biosynthesis; L-threonine from L-aspartate: step 3/5.</text>
</comment>
<sequence>MSAGKVDATGGGEAALPRLLRFDGPLEQEQDLLGAASVIYDCWRRGERVLAVAPDASTRLTDCLDRLGFSRESVSVVAEAPTANPDRADAEPRRLRVALLGCGAVGGGVLELLRARPDQFELAPVLVRNLAASRGPGLFTATVEEALAPRPDILIELMGGADGPADLMRSALLDGIQVVTANKAAVARHWDSLHACASRGGGELRYSAAVGGGVPIIETVRRCRNLAKIEGVMNGTCNFILGLMGKGRGFDSALAKAQAMGFAEADPSGDVDGHDAADKLAILIREAFGIALAPDRIARQSLREITPATIAAAAARGEVLKQVASCRHYGNGSLDASVQIVALPAEHPLAAPQREENCFLLTDGAGTVTRVFGKGAGRWPTALAVFADVMDAQRALLGRAEPRAATDPLRLTA</sequence>
<keyword evidence="8 13" id="KW-0560">Oxidoreductase</keyword>
<feature type="domain" description="Homoserine dehydrogenase catalytic" evidence="11">
    <location>
        <begin position="215"/>
        <end position="390"/>
    </location>
</feature>
<evidence type="ECO:0000313" key="14">
    <source>
        <dbReference type="Proteomes" id="UP000274661"/>
    </source>
</evidence>
<evidence type="ECO:0000256" key="6">
    <source>
        <dbReference type="ARBA" id="ARBA00022605"/>
    </source>
</evidence>
<evidence type="ECO:0000256" key="8">
    <source>
        <dbReference type="ARBA" id="ARBA00023002"/>
    </source>
</evidence>
<organism evidence="13 14">
    <name type="scientific">Sphingomonas ginkgonis</name>
    <dbReference type="NCBI Taxonomy" id="2315330"/>
    <lineage>
        <taxon>Bacteria</taxon>
        <taxon>Pseudomonadati</taxon>
        <taxon>Pseudomonadota</taxon>
        <taxon>Alphaproteobacteria</taxon>
        <taxon>Sphingomonadales</taxon>
        <taxon>Sphingomonadaceae</taxon>
        <taxon>Sphingomonas</taxon>
    </lineage>
</organism>
<dbReference type="NCBIfam" id="NF004976">
    <property type="entry name" value="PRK06349.1"/>
    <property type="match status" value="1"/>
</dbReference>
<dbReference type="InterPro" id="IPR036291">
    <property type="entry name" value="NAD(P)-bd_dom_sf"/>
</dbReference>
<dbReference type="PANTHER" id="PTHR43331:SF1">
    <property type="entry name" value="HOMOSERINE DEHYDROGENASE"/>
    <property type="match status" value="1"/>
</dbReference>
<comment type="caution">
    <text evidence="13">The sequence shown here is derived from an EMBL/GenBank/DDBJ whole genome shotgun (WGS) entry which is preliminary data.</text>
</comment>
<keyword evidence="9" id="KW-0486">Methionine biosynthesis</keyword>
<dbReference type="Pfam" id="PF00742">
    <property type="entry name" value="Homoserine_dh"/>
    <property type="match status" value="1"/>
</dbReference>
<comment type="similarity">
    <text evidence="3 10">Belongs to the homoserine dehydrogenase family.</text>
</comment>
<dbReference type="RefSeq" id="WP_126717375.1">
    <property type="nucleotide sequence ID" value="NZ_RWJF01000001.1"/>
</dbReference>
<evidence type="ECO:0000256" key="10">
    <source>
        <dbReference type="RuleBase" id="RU004171"/>
    </source>
</evidence>
<dbReference type="Pfam" id="PF03447">
    <property type="entry name" value="NAD_binding_3"/>
    <property type="match status" value="1"/>
</dbReference>
<dbReference type="UniPathway" id="UPA00051">
    <property type="reaction ID" value="UER00465"/>
</dbReference>
<dbReference type="AlphaFoldDB" id="A0A3R9WLY2"/>
<dbReference type="Proteomes" id="UP000274661">
    <property type="component" value="Unassembled WGS sequence"/>
</dbReference>
<keyword evidence="6" id="KW-0028">Amino-acid biosynthesis</keyword>
<name>A0A3R9WLY2_9SPHN</name>
<dbReference type="PANTHER" id="PTHR43331">
    <property type="entry name" value="HOMOSERINE DEHYDROGENASE"/>
    <property type="match status" value="1"/>
</dbReference>
<accession>A0A3R9WLY2</accession>
<keyword evidence="14" id="KW-1185">Reference proteome</keyword>
<evidence type="ECO:0000313" key="13">
    <source>
        <dbReference type="EMBL" id="RST29532.1"/>
    </source>
</evidence>
<dbReference type="Gene3D" id="3.30.360.10">
    <property type="entry name" value="Dihydrodipicolinate Reductase, domain 2"/>
    <property type="match status" value="1"/>
</dbReference>
<dbReference type="GO" id="GO:0009088">
    <property type="term" value="P:threonine biosynthetic process"/>
    <property type="evidence" value="ECO:0007669"/>
    <property type="project" value="UniProtKB-UniPathway"/>
</dbReference>
<evidence type="ECO:0000256" key="2">
    <source>
        <dbReference type="ARBA" id="ARBA00005062"/>
    </source>
</evidence>
<dbReference type="EC" id="1.1.1.3" evidence="4"/>
<proteinExistence type="inferred from homology"/>
<dbReference type="SUPFAM" id="SSF51735">
    <property type="entry name" value="NAD(P)-binding Rossmann-fold domains"/>
    <property type="match status" value="1"/>
</dbReference>
<evidence type="ECO:0000256" key="1">
    <source>
        <dbReference type="ARBA" id="ARBA00005056"/>
    </source>
</evidence>
<dbReference type="UniPathway" id="UPA00050">
    <property type="reaction ID" value="UER00063"/>
</dbReference>